<dbReference type="InterPro" id="IPR041577">
    <property type="entry name" value="RT_RNaseH_2"/>
</dbReference>
<dbReference type="Gene3D" id="3.30.70.270">
    <property type="match status" value="1"/>
</dbReference>
<dbReference type="InterPro" id="IPR043128">
    <property type="entry name" value="Rev_trsase/Diguanyl_cyclase"/>
</dbReference>
<feature type="domain" description="Reverse transcriptase/retrotransposon-derived protein RNase H-like" evidence="1">
    <location>
        <begin position="42"/>
        <end position="140"/>
    </location>
</feature>
<organism evidence="2">
    <name type="scientific">Tanacetum cinerariifolium</name>
    <name type="common">Dalmatian daisy</name>
    <name type="synonym">Chrysanthemum cinerariifolium</name>
    <dbReference type="NCBI Taxonomy" id="118510"/>
    <lineage>
        <taxon>Eukaryota</taxon>
        <taxon>Viridiplantae</taxon>
        <taxon>Streptophyta</taxon>
        <taxon>Embryophyta</taxon>
        <taxon>Tracheophyta</taxon>
        <taxon>Spermatophyta</taxon>
        <taxon>Magnoliopsida</taxon>
        <taxon>eudicotyledons</taxon>
        <taxon>Gunneridae</taxon>
        <taxon>Pentapetalae</taxon>
        <taxon>asterids</taxon>
        <taxon>campanulids</taxon>
        <taxon>Asterales</taxon>
        <taxon>Asteraceae</taxon>
        <taxon>Asteroideae</taxon>
        <taxon>Anthemideae</taxon>
        <taxon>Anthemidinae</taxon>
        <taxon>Tanacetum</taxon>
    </lineage>
</organism>
<sequence>MQILSGKLAALNRFLSRSAEKSLPFFETLKNITKKNKDDYRWTKDAETAFQELKKTILKHLSLTTLLLEETLYIYLVGAQEAVSAVLLAERKGKKCPMHYVSRTLHDAERNYAPLEKLSLALQHVSRRLRMYFEAHPITVIPDQPIK</sequence>
<dbReference type="Pfam" id="PF17919">
    <property type="entry name" value="RT_RNaseH_2"/>
    <property type="match status" value="1"/>
</dbReference>
<proteinExistence type="predicted"/>
<dbReference type="PANTHER" id="PTHR48475:SF2">
    <property type="entry name" value="RIBONUCLEASE H"/>
    <property type="match status" value="1"/>
</dbReference>
<comment type="caution">
    <text evidence="2">The sequence shown here is derived from an EMBL/GenBank/DDBJ whole genome shotgun (WGS) entry which is preliminary data.</text>
</comment>
<reference evidence="2" key="1">
    <citation type="journal article" date="2019" name="Sci. Rep.">
        <title>Draft genome of Tanacetum cinerariifolium, the natural source of mosquito coil.</title>
        <authorList>
            <person name="Yamashiro T."/>
            <person name="Shiraishi A."/>
            <person name="Satake H."/>
            <person name="Nakayama K."/>
        </authorList>
    </citation>
    <scope>NUCLEOTIDE SEQUENCE</scope>
</reference>
<dbReference type="EMBL" id="BKCJ011037655">
    <property type="protein sequence ID" value="GFC72400.1"/>
    <property type="molecule type" value="Genomic_DNA"/>
</dbReference>
<dbReference type="InterPro" id="IPR043502">
    <property type="entry name" value="DNA/RNA_pol_sf"/>
</dbReference>
<keyword evidence="2" id="KW-0695">RNA-directed DNA polymerase</keyword>
<dbReference type="SUPFAM" id="SSF56672">
    <property type="entry name" value="DNA/RNA polymerases"/>
    <property type="match status" value="1"/>
</dbReference>
<accession>A0A699QQ07</accession>
<dbReference type="GO" id="GO:0003964">
    <property type="term" value="F:RNA-directed DNA polymerase activity"/>
    <property type="evidence" value="ECO:0007669"/>
    <property type="project" value="UniProtKB-KW"/>
</dbReference>
<name>A0A699QQ07_TANCI</name>
<protein>
    <submittedName>
        <fullName evidence="2">Reverse transcriptase domain-containing protein</fullName>
    </submittedName>
</protein>
<keyword evidence="2" id="KW-0808">Transferase</keyword>
<evidence type="ECO:0000313" key="2">
    <source>
        <dbReference type="EMBL" id="GFC72400.1"/>
    </source>
</evidence>
<dbReference type="PANTHER" id="PTHR48475">
    <property type="entry name" value="RIBONUCLEASE H"/>
    <property type="match status" value="1"/>
</dbReference>
<dbReference type="AlphaFoldDB" id="A0A699QQ07"/>
<gene>
    <name evidence="2" type="ORF">Tci_844370</name>
</gene>
<evidence type="ECO:0000259" key="1">
    <source>
        <dbReference type="Pfam" id="PF17919"/>
    </source>
</evidence>
<keyword evidence="2" id="KW-0548">Nucleotidyltransferase</keyword>